<dbReference type="PROSITE" id="PS50077">
    <property type="entry name" value="HEAT_REPEAT"/>
    <property type="match status" value="1"/>
</dbReference>
<keyword evidence="9" id="KW-1185">Reference proteome</keyword>
<comment type="subcellular location">
    <subcellularLocation>
        <location evidence="1">Endomembrane system</location>
    </subcellularLocation>
</comment>
<protein>
    <submittedName>
        <fullName evidence="8">ARM repeat-containing protein</fullName>
    </submittedName>
</protein>
<reference evidence="8 9" key="1">
    <citation type="journal article" date="2018" name="Nat. Ecol. Evol.">
        <title>Pezizomycetes genomes reveal the molecular basis of ectomycorrhizal truffle lifestyle.</title>
        <authorList>
            <person name="Murat C."/>
            <person name="Payen T."/>
            <person name="Noel B."/>
            <person name="Kuo A."/>
            <person name="Morin E."/>
            <person name="Chen J."/>
            <person name="Kohler A."/>
            <person name="Krizsan K."/>
            <person name="Balestrini R."/>
            <person name="Da Silva C."/>
            <person name="Montanini B."/>
            <person name="Hainaut M."/>
            <person name="Levati E."/>
            <person name="Barry K.W."/>
            <person name="Belfiori B."/>
            <person name="Cichocki N."/>
            <person name="Clum A."/>
            <person name="Dockter R.B."/>
            <person name="Fauchery L."/>
            <person name="Guy J."/>
            <person name="Iotti M."/>
            <person name="Le Tacon F."/>
            <person name="Lindquist E.A."/>
            <person name="Lipzen A."/>
            <person name="Malagnac F."/>
            <person name="Mello A."/>
            <person name="Molinier V."/>
            <person name="Miyauchi S."/>
            <person name="Poulain J."/>
            <person name="Riccioni C."/>
            <person name="Rubini A."/>
            <person name="Sitrit Y."/>
            <person name="Splivallo R."/>
            <person name="Traeger S."/>
            <person name="Wang M."/>
            <person name="Zifcakova L."/>
            <person name="Wipf D."/>
            <person name="Zambonelli A."/>
            <person name="Paolocci F."/>
            <person name="Nowrousian M."/>
            <person name="Ottonello S."/>
            <person name="Baldrian P."/>
            <person name="Spatafora J.W."/>
            <person name="Henrissat B."/>
            <person name="Nagy L.G."/>
            <person name="Aury J.M."/>
            <person name="Wincker P."/>
            <person name="Grigoriev I.V."/>
            <person name="Bonfante P."/>
            <person name="Martin F.M."/>
        </authorList>
    </citation>
    <scope>NUCLEOTIDE SEQUENCE [LARGE SCALE GENOMIC DNA]</scope>
    <source>
        <strain evidence="8 9">RN42</strain>
    </source>
</reference>
<keyword evidence="3" id="KW-0677">Repeat</keyword>
<evidence type="ECO:0000256" key="3">
    <source>
        <dbReference type="ARBA" id="ARBA00022737"/>
    </source>
</evidence>
<dbReference type="InterPro" id="IPR021841">
    <property type="entry name" value="VAC14_Fig4p-bd"/>
</dbReference>
<evidence type="ECO:0000256" key="5">
    <source>
        <dbReference type="PROSITE-ProRule" id="PRU00103"/>
    </source>
</evidence>
<feature type="region of interest" description="Disordered" evidence="6">
    <location>
        <begin position="463"/>
        <end position="511"/>
    </location>
</feature>
<feature type="region of interest" description="Disordered" evidence="6">
    <location>
        <begin position="175"/>
        <end position="230"/>
    </location>
</feature>
<evidence type="ECO:0000259" key="7">
    <source>
        <dbReference type="Pfam" id="PF11916"/>
    </source>
</evidence>
<evidence type="ECO:0000256" key="1">
    <source>
        <dbReference type="ARBA" id="ARBA00004308"/>
    </source>
</evidence>
<feature type="compositionally biased region" description="Basic and acidic residues" evidence="6">
    <location>
        <begin position="175"/>
        <end position="189"/>
    </location>
</feature>
<feature type="compositionally biased region" description="Basic and acidic residues" evidence="6">
    <location>
        <begin position="197"/>
        <end position="212"/>
    </location>
</feature>
<dbReference type="GO" id="GO:0070772">
    <property type="term" value="C:PAS complex"/>
    <property type="evidence" value="ECO:0007669"/>
    <property type="project" value="InterPro"/>
</dbReference>
<feature type="domain" description="Vacuolar protein 14 C-terminal Fig4-binding" evidence="7">
    <location>
        <begin position="611"/>
        <end position="789"/>
    </location>
</feature>
<dbReference type="Proteomes" id="UP000275078">
    <property type="component" value="Unassembled WGS sequence"/>
</dbReference>
<feature type="compositionally biased region" description="Pro residues" evidence="6">
    <location>
        <begin position="494"/>
        <end position="508"/>
    </location>
</feature>
<dbReference type="InterPro" id="IPR011989">
    <property type="entry name" value="ARM-like"/>
</dbReference>
<feature type="compositionally biased region" description="Acidic residues" evidence="6">
    <location>
        <begin position="213"/>
        <end position="225"/>
    </location>
</feature>
<sequence length="935" mass="104207">MDYTVQRSLNDKLYERRKIGALELERLIRECLDEGDHNRIHQIIEQLRHEYAYAVHQPHARNGGLIGLAAASIALGPDVAHYLGDIIPPVLACFSDQDARVRYYACESMYNIAKVAKGEILPYFNEIFDALCKLSADSELSVKNGAELLDRLIKDIVAESAATFVSILQQDESDHTGRVSKREREHDDFATEDEEGDAGRREEGRRNQHELDHEPEDEAEDEEDVQSQGSDLYPTAFSIRKFIPLLQERIYVINPFTRMFLVAWITLLDSIPDLELVSYLPEFLPGLFQFLSDGNPDVQVATQNALELFLQEIKRIARVKRGVIASRGGHRHSRALSDSGSGVTEDIWRNGQEGDSTIGDGDNVPDGIYFPGQDVHVDHERIIEILLPFLENQEESIQLGAMWWIENFFEICPDELLVFVPRLISTVLPAIANENENVRIAALKLNSTLLNFIVSLPDDPQPIVQPPSLTTRTKEQSDRRESIKNRDPRQDASPAPPDTPSTPVPPIPVETGPELDYPACVGVLTLQFLNEHEETRIAAMEWLILLHRKAPKKILLMNDGTFPALLKTLTDPSDEVVQRDLQLLSQISHHSDDEYVNSFLVNLLSLFSTDRQLLEKRGNQIIRQLCVDLNPERIYRTLAEILEKDEDVEFASIMVQNLNNNLITAPELADLRKRLRNLEMRDGQAFFVAMFRAWCHNAVATFSLCLLAQAYEQAYNLLHIFADLDITVNLLIQIDKLVQLLESPVFTYLRLQLLEPEKYPHLYKCLYGLLMLLPQSAAFGALRNRLSSVSAIGYLHVVPRGQVNTYERSTRIKTRSEEIKWTDLLDKFRSVQDKARRQAMQRSSASSKSPASTSRPTSIIGVYASGSNNGSGNVGSGTGANGGAQSGGGGVGRVSTGGGVKQGRGGALGIGNRLANGARRTIGGAAGGAGRNGRG</sequence>
<evidence type="ECO:0000313" key="9">
    <source>
        <dbReference type="Proteomes" id="UP000275078"/>
    </source>
</evidence>
<keyword evidence="4" id="KW-0472">Membrane</keyword>
<dbReference type="GO" id="GO:0010008">
    <property type="term" value="C:endosome membrane"/>
    <property type="evidence" value="ECO:0007669"/>
    <property type="project" value="TreeGrafter"/>
</dbReference>
<dbReference type="EMBL" id="ML119685">
    <property type="protein sequence ID" value="RPA80756.1"/>
    <property type="molecule type" value="Genomic_DNA"/>
</dbReference>
<feature type="compositionally biased region" description="Basic and acidic residues" evidence="6">
    <location>
        <begin position="472"/>
        <end position="490"/>
    </location>
</feature>
<feature type="repeat" description="HEAT" evidence="5">
    <location>
        <begin position="86"/>
        <end position="121"/>
    </location>
</feature>
<dbReference type="GO" id="GO:0006661">
    <property type="term" value="P:phosphatidylinositol biosynthetic process"/>
    <property type="evidence" value="ECO:0007669"/>
    <property type="project" value="InterPro"/>
</dbReference>
<dbReference type="PANTHER" id="PTHR16023:SF0">
    <property type="entry name" value="PROTEIN VAC14 HOMOLOG"/>
    <property type="match status" value="1"/>
</dbReference>
<dbReference type="PANTHER" id="PTHR16023">
    <property type="entry name" value="TAX1 BINDING PROTEIN-RELATED"/>
    <property type="match status" value="1"/>
</dbReference>
<dbReference type="SUPFAM" id="SSF48371">
    <property type="entry name" value="ARM repeat"/>
    <property type="match status" value="1"/>
</dbReference>
<name>A0A3N4I5R3_ASCIM</name>
<evidence type="ECO:0000256" key="6">
    <source>
        <dbReference type="SAM" id="MobiDB-lite"/>
    </source>
</evidence>
<evidence type="ECO:0000256" key="4">
    <source>
        <dbReference type="ARBA" id="ARBA00023136"/>
    </source>
</evidence>
<dbReference type="GO" id="GO:0000329">
    <property type="term" value="C:fungal-type vacuole membrane"/>
    <property type="evidence" value="ECO:0007669"/>
    <property type="project" value="TreeGrafter"/>
</dbReference>
<dbReference type="InterPro" id="IPR026825">
    <property type="entry name" value="Vac14"/>
</dbReference>
<evidence type="ECO:0000256" key="2">
    <source>
        <dbReference type="ARBA" id="ARBA00010225"/>
    </source>
</evidence>
<dbReference type="STRING" id="1160509.A0A3N4I5R3"/>
<evidence type="ECO:0000313" key="8">
    <source>
        <dbReference type="EMBL" id="RPA80756.1"/>
    </source>
</evidence>
<dbReference type="Pfam" id="PF11916">
    <property type="entry name" value="Vac14_Fig4_bd"/>
    <property type="match status" value="1"/>
</dbReference>
<dbReference type="InterPro" id="IPR021133">
    <property type="entry name" value="HEAT_type_2"/>
</dbReference>
<proteinExistence type="inferred from homology"/>
<feature type="region of interest" description="Disordered" evidence="6">
    <location>
        <begin position="835"/>
        <end position="912"/>
    </location>
</feature>
<comment type="similarity">
    <text evidence="2">Belongs to the VAC14 family.</text>
</comment>
<dbReference type="AlphaFoldDB" id="A0A3N4I5R3"/>
<dbReference type="InterPro" id="IPR016024">
    <property type="entry name" value="ARM-type_fold"/>
</dbReference>
<gene>
    <name evidence="8" type="ORF">BJ508DRAFT_415226</name>
</gene>
<feature type="compositionally biased region" description="Gly residues" evidence="6">
    <location>
        <begin position="872"/>
        <end position="909"/>
    </location>
</feature>
<dbReference type="Pfam" id="PF12755">
    <property type="entry name" value="Vac14_Fab1_bd"/>
    <property type="match status" value="1"/>
</dbReference>
<dbReference type="Gene3D" id="1.25.10.10">
    <property type="entry name" value="Leucine-rich Repeat Variant"/>
    <property type="match status" value="3"/>
</dbReference>
<accession>A0A3N4I5R3</accession>
<organism evidence="8 9">
    <name type="scientific">Ascobolus immersus RN42</name>
    <dbReference type="NCBI Taxonomy" id="1160509"/>
    <lineage>
        <taxon>Eukaryota</taxon>
        <taxon>Fungi</taxon>
        <taxon>Dikarya</taxon>
        <taxon>Ascomycota</taxon>
        <taxon>Pezizomycotina</taxon>
        <taxon>Pezizomycetes</taxon>
        <taxon>Pezizales</taxon>
        <taxon>Ascobolaceae</taxon>
        <taxon>Ascobolus</taxon>
    </lineage>
</organism>
<feature type="compositionally biased region" description="Low complexity" evidence="6">
    <location>
        <begin position="838"/>
        <end position="871"/>
    </location>
</feature>
<dbReference type="OrthoDB" id="5574975at2759"/>